<accession>A0A834FIZ5</accession>
<name>A0A834FIZ5_ORYME</name>
<organism evidence="2 3">
    <name type="scientific">Oryzias melastigma</name>
    <name type="common">Marine medaka</name>
    <dbReference type="NCBI Taxonomy" id="30732"/>
    <lineage>
        <taxon>Eukaryota</taxon>
        <taxon>Metazoa</taxon>
        <taxon>Chordata</taxon>
        <taxon>Craniata</taxon>
        <taxon>Vertebrata</taxon>
        <taxon>Euteleostomi</taxon>
        <taxon>Actinopterygii</taxon>
        <taxon>Neopterygii</taxon>
        <taxon>Teleostei</taxon>
        <taxon>Neoteleostei</taxon>
        <taxon>Acanthomorphata</taxon>
        <taxon>Ovalentaria</taxon>
        <taxon>Atherinomorphae</taxon>
        <taxon>Beloniformes</taxon>
        <taxon>Adrianichthyidae</taxon>
        <taxon>Oryziinae</taxon>
        <taxon>Oryzias</taxon>
    </lineage>
</organism>
<evidence type="ECO:0000313" key="2">
    <source>
        <dbReference type="EMBL" id="KAF6735068.1"/>
    </source>
</evidence>
<gene>
    <name evidence="2" type="ORF">FQA47_002652</name>
</gene>
<dbReference type="Proteomes" id="UP000646548">
    <property type="component" value="Unassembled WGS sequence"/>
</dbReference>
<dbReference type="AlphaFoldDB" id="A0A834FIZ5"/>
<evidence type="ECO:0000256" key="1">
    <source>
        <dbReference type="SAM" id="Phobius"/>
    </source>
</evidence>
<keyword evidence="1" id="KW-0472">Membrane</keyword>
<dbReference type="EMBL" id="WKFB01000120">
    <property type="protein sequence ID" value="KAF6735068.1"/>
    <property type="molecule type" value="Genomic_DNA"/>
</dbReference>
<sequence length="98" mass="10342">MKAESKQSPNDAGDRFCLSGSKCSIKGTRVWVLSHPGVPLVGLIFLVTFPFGAGIKQTVPRVTFSHKAAISVGASFPGAALSINSRAMPMFGFISQDD</sequence>
<feature type="transmembrane region" description="Helical" evidence="1">
    <location>
        <begin position="37"/>
        <end position="55"/>
    </location>
</feature>
<evidence type="ECO:0000313" key="3">
    <source>
        <dbReference type="Proteomes" id="UP000646548"/>
    </source>
</evidence>
<comment type="caution">
    <text evidence="2">The sequence shown here is derived from an EMBL/GenBank/DDBJ whole genome shotgun (WGS) entry which is preliminary data.</text>
</comment>
<keyword evidence="1" id="KW-1133">Transmembrane helix</keyword>
<protein>
    <submittedName>
        <fullName evidence="2">Uncharacterized protein</fullName>
    </submittedName>
</protein>
<keyword evidence="1" id="KW-0812">Transmembrane</keyword>
<proteinExistence type="predicted"/>
<reference evidence="2" key="1">
    <citation type="journal article" name="BMC Genomics">
        <title>Long-read sequencing and de novo genome assembly of marine medaka (Oryzias melastigma).</title>
        <authorList>
            <person name="Liang P."/>
            <person name="Saqib H.S.A."/>
            <person name="Ni X."/>
            <person name="Shen Y."/>
        </authorList>
    </citation>
    <scope>NUCLEOTIDE SEQUENCE</scope>
    <source>
        <strain evidence="2">Bigg-433</strain>
    </source>
</reference>